<dbReference type="Proteomes" id="UP000005297">
    <property type="component" value="Unassembled WGS sequence"/>
</dbReference>
<keyword evidence="6 9" id="KW-0227">DNA damage</keyword>
<dbReference type="InterPro" id="IPR002043">
    <property type="entry name" value="UDG_fam1"/>
</dbReference>
<comment type="caution">
    <text evidence="13">The sequence shown here is derived from an EMBL/GenBank/DDBJ whole genome shotgun (WGS) entry which is preliminary data.</text>
</comment>
<dbReference type="InParanoid" id="Q0EXB0"/>
<dbReference type="InterPro" id="IPR005122">
    <property type="entry name" value="Uracil-DNA_glycosylase-like"/>
</dbReference>
<dbReference type="PROSITE" id="PS00130">
    <property type="entry name" value="U_DNA_GLYCOSYLASE"/>
    <property type="match status" value="1"/>
</dbReference>
<dbReference type="CDD" id="cd10027">
    <property type="entry name" value="UDG-F1-like"/>
    <property type="match status" value="1"/>
</dbReference>
<keyword evidence="14" id="KW-1185">Reference proteome</keyword>
<dbReference type="Gene3D" id="3.40.470.10">
    <property type="entry name" value="Uracil-DNA glycosylase-like domain"/>
    <property type="match status" value="1"/>
</dbReference>
<gene>
    <name evidence="9" type="primary">ung</name>
    <name evidence="13" type="ORF">SPV1_08081</name>
</gene>
<comment type="subcellular location">
    <subcellularLocation>
        <location evidence="9">Cytoplasm</location>
    </subcellularLocation>
</comment>
<keyword evidence="7 9" id="KW-0378">Hydrolase</keyword>
<protein>
    <recommendedName>
        <fullName evidence="5 9">Uracil-DNA glycosylase</fullName>
        <shortName evidence="9">UDG</shortName>
        <ecNumber evidence="4 9">3.2.2.27</ecNumber>
    </recommendedName>
</protein>
<dbReference type="eggNOG" id="COG0692">
    <property type="taxonomic scope" value="Bacteria"/>
</dbReference>
<feature type="active site" description="Proton acceptor" evidence="9 10">
    <location>
        <position position="64"/>
    </location>
</feature>
<name>Q0EXB0_9PROT</name>
<keyword evidence="8 9" id="KW-0234">DNA repair</keyword>
<evidence type="ECO:0000256" key="11">
    <source>
        <dbReference type="RuleBase" id="RU003780"/>
    </source>
</evidence>
<evidence type="ECO:0000256" key="3">
    <source>
        <dbReference type="ARBA" id="ARBA00008184"/>
    </source>
</evidence>
<dbReference type="AlphaFoldDB" id="Q0EXB0"/>
<dbReference type="NCBIfam" id="TIGR00628">
    <property type="entry name" value="ung"/>
    <property type="match status" value="1"/>
</dbReference>
<dbReference type="OrthoDB" id="5291632at2"/>
<dbReference type="GO" id="GO:0097510">
    <property type="term" value="P:base-excision repair, AP site formation via deaminated base removal"/>
    <property type="evidence" value="ECO:0007669"/>
    <property type="project" value="TreeGrafter"/>
</dbReference>
<evidence type="ECO:0000256" key="8">
    <source>
        <dbReference type="ARBA" id="ARBA00023204"/>
    </source>
</evidence>
<dbReference type="GO" id="GO:0005737">
    <property type="term" value="C:cytoplasm"/>
    <property type="evidence" value="ECO:0007669"/>
    <property type="project" value="UniProtKB-SubCell"/>
</dbReference>
<feature type="domain" description="Uracil-DNA glycosylase-like" evidence="12">
    <location>
        <begin position="49"/>
        <end position="209"/>
    </location>
</feature>
<dbReference type="NCBIfam" id="NF003588">
    <property type="entry name" value="PRK05254.1-1"/>
    <property type="match status" value="1"/>
</dbReference>
<dbReference type="PANTHER" id="PTHR11264">
    <property type="entry name" value="URACIL-DNA GLYCOSYLASE"/>
    <property type="match status" value="1"/>
</dbReference>
<comment type="similarity">
    <text evidence="3 9 11">Belongs to the uracil-DNA glycosylase (UDG) superfamily. UNG family.</text>
</comment>
<evidence type="ECO:0000313" key="14">
    <source>
        <dbReference type="Proteomes" id="UP000005297"/>
    </source>
</evidence>
<dbReference type="SMART" id="SM00986">
    <property type="entry name" value="UDG"/>
    <property type="match status" value="1"/>
</dbReference>
<evidence type="ECO:0000256" key="10">
    <source>
        <dbReference type="PROSITE-ProRule" id="PRU10072"/>
    </source>
</evidence>
<dbReference type="Pfam" id="PF03167">
    <property type="entry name" value="UDG"/>
    <property type="match status" value="1"/>
</dbReference>
<dbReference type="GO" id="GO:0004844">
    <property type="term" value="F:uracil DNA N-glycosylase activity"/>
    <property type="evidence" value="ECO:0007669"/>
    <property type="project" value="UniProtKB-UniRule"/>
</dbReference>
<reference evidence="13 14" key="1">
    <citation type="submission" date="2006-09" db="EMBL/GenBank/DDBJ databases">
        <authorList>
            <person name="Emerson D."/>
            <person name="Ferriera S."/>
            <person name="Johnson J."/>
            <person name="Kravitz S."/>
            <person name="Halpern A."/>
            <person name="Remington K."/>
            <person name="Beeson K."/>
            <person name="Tran B."/>
            <person name="Rogers Y.-H."/>
            <person name="Friedman R."/>
            <person name="Venter J.C."/>
        </authorList>
    </citation>
    <scope>NUCLEOTIDE SEQUENCE [LARGE SCALE GENOMIC DNA]</scope>
    <source>
        <strain evidence="13 14">PV-1</strain>
    </source>
</reference>
<keyword evidence="13" id="KW-0326">Glycosidase</keyword>
<dbReference type="EC" id="3.2.2.27" evidence="4 9"/>
<evidence type="ECO:0000256" key="1">
    <source>
        <dbReference type="ARBA" id="ARBA00001400"/>
    </source>
</evidence>
<dbReference type="NCBIfam" id="NF003591">
    <property type="entry name" value="PRK05254.1-4"/>
    <property type="match status" value="1"/>
</dbReference>
<dbReference type="InterPro" id="IPR018085">
    <property type="entry name" value="Ura-DNA_Glyclase_AS"/>
</dbReference>
<proteinExistence type="inferred from homology"/>
<evidence type="ECO:0000256" key="5">
    <source>
        <dbReference type="ARBA" id="ARBA00018429"/>
    </source>
</evidence>
<dbReference type="NCBIfam" id="NF003589">
    <property type="entry name" value="PRK05254.1-2"/>
    <property type="match status" value="1"/>
</dbReference>
<keyword evidence="9" id="KW-0963">Cytoplasm</keyword>
<comment type="function">
    <text evidence="2 9 11">Excises uracil residues from the DNA which can arise as a result of misincorporation of dUMP residues by DNA polymerase or due to deamination of cytosine.</text>
</comment>
<sequence length="226" mass="25414">MHQPSVSPSWDPYLAAEFDKPYMQALHSFLHRQQTVIHPPANQWYAAFRQTPFERVKVVILGQDPYHGSGQAHGLSFSVPHGVRIPPSLRNIYRELQQDLDIRPATHGNLLSWAAQGVLLLNSTLTVADGSPASHQKQGWEQFTDRALQALNADREHLVFMLWGNAAQAKADMIDATRHLILKATHPSPLSAYRGFFGCRHFSQANSWLQTHGRSPIDWQLSAEIG</sequence>
<evidence type="ECO:0000256" key="2">
    <source>
        <dbReference type="ARBA" id="ARBA00002631"/>
    </source>
</evidence>
<accession>Q0EXB0</accession>
<dbReference type="InterPro" id="IPR036895">
    <property type="entry name" value="Uracil-DNA_glycosylase-like_sf"/>
</dbReference>
<dbReference type="SMART" id="SM00987">
    <property type="entry name" value="UreE_C"/>
    <property type="match status" value="1"/>
</dbReference>
<evidence type="ECO:0000256" key="7">
    <source>
        <dbReference type="ARBA" id="ARBA00022801"/>
    </source>
</evidence>
<dbReference type="PANTHER" id="PTHR11264:SF0">
    <property type="entry name" value="URACIL-DNA GLYCOSYLASE"/>
    <property type="match status" value="1"/>
</dbReference>
<dbReference type="HOGENOM" id="CLU_032162_3_1_0"/>
<dbReference type="FunCoup" id="Q0EXB0">
    <property type="interactions" value="313"/>
</dbReference>
<dbReference type="NCBIfam" id="NF003592">
    <property type="entry name" value="PRK05254.1-5"/>
    <property type="match status" value="1"/>
</dbReference>
<evidence type="ECO:0000313" key="13">
    <source>
        <dbReference type="EMBL" id="EAU53880.1"/>
    </source>
</evidence>
<dbReference type="FunFam" id="3.40.470.10:FF:000001">
    <property type="entry name" value="Uracil-DNA glycosylase"/>
    <property type="match status" value="1"/>
</dbReference>
<evidence type="ECO:0000256" key="4">
    <source>
        <dbReference type="ARBA" id="ARBA00012030"/>
    </source>
</evidence>
<dbReference type="RefSeq" id="WP_009849140.1">
    <property type="nucleotide sequence ID" value="NZ_DS022294.1"/>
</dbReference>
<evidence type="ECO:0000256" key="9">
    <source>
        <dbReference type="HAMAP-Rule" id="MF_00148"/>
    </source>
</evidence>
<dbReference type="EMBL" id="AATS01000015">
    <property type="protein sequence ID" value="EAU53880.1"/>
    <property type="molecule type" value="Genomic_DNA"/>
</dbReference>
<organism evidence="13 14">
    <name type="scientific">Mariprofundus ferrooxydans PV-1</name>
    <dbReference type="NCBI Taxonomy" id="314345"/>
    <lineage>
        <taxon>Bacteria</taxon>
        <taxon>Pseudomonadati</taxon>
        <taxon>Pseudomonadota</taxon>
        <taxon>Candidatius Mariprofundia</taxon>
        <taxon>Mariprofundales</taxon>
        <taxon>Mariprofundaceae</taxon>
        <taxon>Mariprofundus</taxon>
    </lineage>
</organism>
<dbReference type="SUPFAM" id="SSF52141">
    <property type="entry name" value="Uracil-DNA glycosylase-like"/>
    <property type="match status" value="1"/>
</dbReference>
<dbReference type="HAMAP" id="MF_00148">
    <property type="entry name" value="UDG"/>
    <property type="match status" value="1"/>
</dbReference>
<comment type="catalytic activity">
    <reaction evidence="1 9 11">
        <text>Hydrolyzes single-stranded DNA or mismatched double-stranded DNA and polynucleotides, releasing free uracil.</text>
        <dbReference type="EC" id="3.2.2.27"/>
    </reaction>
</comment>
<evidence type="ECO:0000256" key="6">
    <source>
        <dbReference type="ARBA" id="ARBA00022763"/>
    </source>
</evidence>
<evidence type="ECO:0000259" key="12">
    <source>
        <dbReference type="SMART" id="SM00986"/>
    </source>
</evidence>
<dbReference type="STRING" id="314344.AL013_02885"/>